<evidence type="ECO:0000313" key="8">
    <source>
        <dbReference type="Proteomes" id="UP000265140"/>
    </source>
</evidence>
<evidence type="ECO:0000313" key="7">
    <source>
        <dbReference type="Ensembl" id="ENSELUP00000095387.1"/>
    </source>
</evidence>
<dbReference type="Gene3D" id="3.30.40.10">
    <property type="entry name" value="Zinc/RING finger domain, C3HC4 (zinc finger)"/>
    <property type="match status" value="1"/>
</dbReference>
<sequence length="230" mass="26016">MAAFDEHNAENRAAQRQESECPVCYEYFSDTERILSCGHVFCHDCLVKTLVCINRDGIVRDTIICPVCRHLTFIEKLQDIVVVPFASGKDAKERGRQTLKIPVPPTTPVNPEHNGTRFASPHISSPSGSNGFCRIMERFRCISERWRSRRKIISLINPDHCNSQIFIISAQGRPMVDDDVVNVDTVTVTPEPNRRRHIRICTTGRFLCVLLAIFTLMALVAVTLPWVLLA</sequence>
<evidence type="ECO:0000256" key="3">
    <source>
        <dbReference type="ARBA" id="ARBA00022833"/>
    </source>
</evidence>
<keyword evidence="5" id="KW-0812">Transmembrane</keyword>
<dbReference type="PANTHER" id="PTHR47095:SF1">
    <property type="entry name" value="RING FINGER PROTEIN 222"/>
    <property type="match status" value="1"/>
</dbReference>
<dbReference type="GeneTree" id="ENSGT00390000002856"/>
<evidence type="ECO:0000256" key="4">
    <source>
        <dbReference type="PROSITE-ProRule" id="PRU00175"/>
    </source>
</evidence>
<dbReference type="PROSITE" id="PS50089">
    <property type="entry name" value="ZF_RING_2"/>
    <property type="match status" value="1"/>
</dbReference>
<dbReference type="GO" id="GO:0008270">
    <property type="term" value="F:zinc ion binding"/>
    <property type="evidence" value="ECO:0007669"/>
    <property type="project" value="UniProtKB-KW"/>
</dbReference>
<evidence type="ECO:0000256" key="5">
    <source>
        <dbReference type="SAM" id="Phobius"/>
    </source>
</evidence>
<reference evidence="7 8" key="1">
    <citation type="submission" date="2020-02" db="EMBL/GenBank/DDBJ databases">
        <title>Esox lucius (northern pike) genome, fEsoLuc1, primary haplotype.</title>
        <authorList>
            <person name="Myers G."/>
            <person name="Karagic N."/>
            <person name="Meyer A."/>
            <person name="Pippel M."/>
            <person name="Reichard M."/>
            <person name="Winkler S."/>
            <person name="Tracey A."/>
            <person name="Sims Y."/>
            <person name="Howe K."/>
            <person name="Rhie A."/>
            <person name="Formenti G."/>
            <person name="Durbin R."/>
            <person name="Fedrigo O."/>
            <person name="Jarvis E.D."/>
        </authorList>
    </citation>
    <scope>NUCLEOTIDE SEQUENCE [LARGE SCALE GENOMIC DNA]</scope>
</reference>
<dbReference type="KEGG" id="els:105029914"/>
<dbReference type="SMART" id="SM00184">
    <property type="entry name" value="RING"/>
    <property type="match status" value="1"/>
</dbReference>
<reference evidence="7" key="2">
    <citation type="submission" date="2025-08" db="UniProtKB">
        <authorList>
            <consortium name="Ensembl"/>
        </authorList>
    </citation>
    <scope>IDENTIFICATION</scope>
</reference>
<dbReference type="PANTHER" id="PTHR47095">
    <property type="entry name" value="RING FINGER PROTEIN 222"/>
    <property type="match status" value="1"/>
</dbReference>
<keyword evidence="3" id="KW-0862">Zinc</keyword>
<evidence type="ECO:0000259" key="6">
    <source>
        <dbReference type="PROSITE" id="PS50089"/>
    </source>
</evidence>
<keyword evidence="8" id="KW-1185">Reference proteome</keyword>
<dbReference type="RefSeq" id="XP_010901788.1">
    <property type="nucleotide sequence ID" value="XM_010903486.3"/>
</dbReference>
<keyword evidence="2 4" id="KW-0863">Zinc-finger</keyword>
<keyword evidence="5" id="KW-1133">Transmembrane helix</keyword>
<evidence type="ECO:0000256" key="1">
    <source>
        <dbReference type="ARBA" id="ARBA00022723"/>
    </source>
</evidence>
<accession>A0AAY5L9F2</accession>
<keyword evidence="1" id="KW-0479">Metal-binding</keyword>
<feature type="domain" description="RING-type" evidence="6">
    <location>
        <begin position="21"/>
        <end position="69"/>
    </location>
</feature>
<protein>
    <recommendedName>
        <fullName evidence="6">RING-type domain-containing protein</fullName>
    </recommendedName>
</protein>
<dbReference type="Pfam" id="PF13445">
    <property type="entry name" value="zf-RING_UBOX"/>
    <property type="match status" value="1"/>
</dbReference>
<proteinExistence type="predicted"/>
<reference evidence="7" key="3">
    <citation type="submission" date="2025-09" db="UniProtKB">
        <authorList>
            <consortium name="Ensembl"/>
        </authorList>
    </citation>
    <scope>IDENTIFICATION</scope>
</reference>
<feature type="transmembrane region" description="Helical" evidence="5">
    <location>
        <begin position="204"/>
        <end position="228"/>
    </location>
</feature>
<dbReference type="InterPro" id="IPR013083">
    <property type="entry name" value="Znf_RING/FYVE/PHD"/>
</dbReference>
<dbReference type="Ensembl" id="ENSELUT00000101498.1">
    <property type="protein sequence ID" value="ENSELUP00000095387.1"/>
    <property type="gene ID" value="ENSELUG00000036493.1"/>
</dbReference>
<dbReference type="GeneID" id="105029914"/>
<dbReference type="InterPro" id="IPR027370">
    <property type="entry name" value="Znf-RING_euk"/>
</dbReference>
<dbReference type="Proteomes" id="UP000265140">
    <property type="component" value="Chromosome 11"/>
</dbReference>
<dbReference type="PROSITE" id="PS00518">
    <property type="entry name" value="ZF_RING_1"/>
    <property type="match status" value="1"/>
</dbReference>
<dbReference type="CDD" id="cd16564">
    <property type="entry name" value="RING-HC_RNF222"/>
    <property type="match status" value="1"/>
</dbReference>
<dbReference type="InterPro" id="IPR001841">
    <property type="entry name" value="Znf_RING"/>
</dbReference>
<evidence type="ECO:0000256" key="2">
    <source>
        <dbReference type="ARBA" id="ARBA00022771"/>
    </source>
</evidence>
<organism evidence="7 8">
    <name type="scientific">Esox lucius</name>
    <name type="common">Northern pike</name>
    <dbReference type="NCBI Taxonomy" id="8010"/>
    <lineage>
        <taxon>Eukaryota</taxon>
        <taxon>Metazoa</taxon>
        <taxon>Chordata</taxon>
        <taxon>Craniata</taxon>
        <taxon>Vertebrata</taxon>
        <taxon>Euteleostomi</taxon>
        <taxon>Actinopterygii</taxon>
        <taxon>Neopterygii</taxon>
        <taxon>Teleostei</taxon>
        <taxon>Protacanthopterygii</taxon>
        <taxon>Esociformes</taxon>
        <taxon>Esocidae</taxon>
        <taxon>Esox</taxon>
    </lineage>
</organism>
<name>A0AAY5L9F2_ESOLU</name>
<dbReference type="SUPFAM" id="SSF57850">
    <property type="entry name" value="RING/U-box"/>
    <property type="match status" value="1"/>
</dbReference>
<dbReference type="InterPro" id="IPR017907">
    <property type="entry name" value="Znf_RING_CS"/>
</dbReference>
<dbReference type="AlphaFoldDB" id="A0AAY5L9F2"/>
<dbReference type="InterPro" id="IPR042973">
    <property type="entry name" value="RNF222"/>
</dbReference>
<keyword evidence="5" id="KW-0472">Membrane</keyword>